<dbReference type="AlphaFoldDB" id="A0A1H4BH19"/>
<evidence type="ECO:0000256" key="4">
    <source>
        <dbReference type="ARBA" id="ARBA00022692"/>
    </source>
</evidence>
<protein>
    <submittedName>
        <fullName evidence="11">Biopolymer transport protein ExbB</fullName>
    </submittedName>
</protein>
<evidence type="ECO:0000313" key="11">
    <source>
        <dbReference type="EMBL" id="SEA47298.1"/>
    </source>
</evidence>
<dbReference type="PANTHER" id="PTHR30625:SF15">
    <property type="entry name" value="BIOPOLYMER TRANSPORT PROTEIN EXBB"/>
    <property type="match status" value="1"/>
</dbReference>
<dbReference type="Pfam" id="PF01618">
    <property type="entry name" value="MotA_ExbB"/>
    <property type="match status" value="1"/>
</dbReference>
<name>A0A1H4BH19_9RHOB</name>
<evidence type="ECO:0000313" key="12">
    <source>
        <dbReference type="Proteomes" id="UP000198703"/>
    </source>
</evidence>
<feature type="transmembrane region" description="Helical" evidence="9">
    <location>
        <begin position="156"/>
        <end position="180"/>
    </location>
</feature>
<evidence type="ECO:0000256" key="2">
    <source>
        <dbReference type="ARBA" id="ARBA00022448"/>
    </source>
</evidence>
<dbReference type="GO" id="GO:0005886">
    <property type="term" value="C:plasma membrane"/>
    <property type="evidence" value="ECO:0007669"/>
    <property type="project" value="UniProtKB-SubCell"/>
</dbReference>
<keyword evidence="4 9" id="KW-0812">Transmembrane</keyword>
<dbReference type="OrthoDB" id="4045at2"/>
<dbReference type="InterPro" id="IPR002898">
    <property type="entry name" value="MotA_ExbB_proton_chnl"/>
</dbReference>
<evidence type="ECO:0000256" key="1">
    <source>
        <dbReference type="ARBA" id="ARBA00004651"/>
    </source>
</evidence>
<dbReference type="RefSeq" id="WP_093253249.1">
    <property type="nucleotide sequence ID" value="NZ_FNQM01000005.1"/>
</dbReference>
<sequence length="209" mass="20578">MIGQLGAWLSAGGPVIWLLAALSLASIALIAVKLIELAPARAGAGAREAALQDWAGGARAGPLKAFRAGAAPADRALAAAAGVLADGRDPGAARAAAAQSGAAEIARLGRFLPLLEVIAAISPLLGLLGTVLGMIQSFQELELAAGAANAAVLAGGIWQALLTTAAGLIVAIPAGVAASLMSARVDRVAHDVEDAVGRLLDAAEPRRAA</sequence>
<comment type="subcellular location">
    <subcellularLocation>
        <location evidence="1">Cell membrane</location>
        <topology evidence="1">Multi-pass membrane protein</topology>
    </subcellularLocation>
    <subcellularLocation>
        <location evidence="8">Membrane</location>
        <topology evidence="8">Multi-pass membrane protein</topology>
    </subcellularLocation>
</comment>
<keyword evidence="3" id="KW-1003">Cell membrane</keyword>
<keyword evidence="5 8" id="KW-0653">Protein transport</keyword>
<keyword evidence="7 9" id="KW-0472">Membrane</keyword>
<feature type="domain" description="MotA/TolQ/ExbB proton channel" evidence="10">
    <location>
        <begin position="73"/>
        <end position="193"/>
    </location>
</feature>
<evidence type="ECO:0000259" key="10">
    <source>
        <dbReference type="Pfam" id="PF01618"/>
    </source>
</evidence>
<dbReference type="InterPro" id="IPR050790">
    <property type="entry name" value="ExbB/TolQ_transport"/>
</dbReference>
<dbReference type="GO" id="GO:0017038">
    <property type="term" value="P:protein import"/>
    <property type="evidence" value="ECO:0007669"/>
    <property type="project" value="TreeGrafter"/>
</dbReference>
<proteinExistence type="inferred from homology"/>
<accession>A0A1H4BH19</accession>
<keyword evidence="12" id="KW-1185">Reference proteome</keyword>
<evidence type="ECO:0000256" key="9">
    <source>
        <dbReference type="SAM" id="Phobius"/>
    </source>
</evidence>
<dbReference type="Proteomes" id="UP000198703">
    <property type="component" value="Unassembled WGS sequence"/>
</dbReference>
<reference evidence="11 12" key="1">
    <citation type="submission" date="2016-10" db="EMBL/GenBank/DDBJ databases">
        <authorList>
            <person name="de Groot N.N."/>
        </authorList>
    </citation>
    <scope>NUCLEOTIDE SEQUENCE [LARGE SCALE GENOMIC DNA]</scope>
    <source>
        <strain evidence="11 12">DSM 15345</strain>
    </source>
</reference>
<keyword evidence="6 9" id="KW-1133">Transmembrane helix</keyword>
<evidence type="ECO:0000256" key="5">
    <source>
        <dbReference type="ARBA" id="ARBA00022927"/>
    </source>
</evidence>
<gene>
    <name evidence="11" type="ORF">SAMN05444370_105200</name>
</gene>
<evidence type="ECO:0000256" key="6">
    <source>
        <dbReference type="ARBA" id="ARBA00022989"/>
    </source>
</evidence>
<feature type="transmembrane region" description="Helical" evidence="9">
    <location>
        <begin position="114"/>
        <end position="136"/>
    </location>
</feature>
<feature type="transmembrane region" description="Helical" evidence="9">
    <location>
        <begin position="15"/>
        <end position="35"/>
    </location>
</feature>
<keyword evidence="2 8" id="KW-0813">Transport</keyword>
<dbReference type="PANTHER" id="PTHR30625">
    <property type="entry name" value="PROTEIN TOLQ"/>
    <property type="match status" value="1"/>
</dbReference>
<evidence type="ECO:0000256" key="7">
    <source>
        <dbReference type="ARBA" id="ARBA00023136"/>
    </source>
</evidence>
<dbReference type="STRING" id="89524.SAMN05444370_105200"/>
<dbReference type="EMBL" id="FNQM01000005">
    <property type="protein sequence ID" value="SEA47298.1"/>
    <property type="molecule type" value="Genomic_DNA"/>
</dbReference>
<evidence type="ECO:0000256" key="8">
    <source>
        <dbReference type="RuleBase" id="RU004057"/>
    </source>
</evidence>
<comment type="similarity">
    <text evidence="8">Belongs to the exbB/tolQ family.</text>
</comment>
<evidence type="ECO:0000256" key="3">
    <source>
        <dbReference type="ARBA" id="ARBA00022475"/>
    </source>
</evidence>
<organism evidence="11 12">
    <name type="scientific">Rubrimonas cliftonensis</name>
    <dbReference type="NCBI Taxonomy" id="89524"/>
    <lineage>
        <taxon>Bacteria</taxon>
        <taxon>Pseudomonadati</taxon>
        <taxon>Pseudomonadota</taxon>
        <taxon>Alphaproteobacteria</taxon>
        <taxon>Rhodobacterales</taxon>
        <taxon>Paracoccaceae</taxon>
        <taxon>Rubrimonas</taxon>
    </lineage>
</organism>